<dbReference type="EMBL" id="MN740689">
    <property type="protein sequence ID" value="QHU07863.1"/>
    <property type="molecule type" value="Genomic_DNA"/>
</dbReference>
<dbReference type="InterPro" id="IPR000358">
    <property type="entry name" value="RNR_small_fam"/>
</dbReference>
<dbReference type="SUPFAM" id="SSF47240">
    <property type="entry name" value="Ferritin-like"/>
    <property type="match status" value="1"/>
</dbReference>
<reference evidence="2" key="1">
    <citation type="journal article" date="2020" name="Nature">
        <title>Giant virus diversity and host interactions through global metagenomics.</title>
        <authorList>
            <person name="Schulz F."/>
            <person name="Roux S."/>
            <person name="Paez-Espino D."/>
            <person name="Jungbluth S."/>
            <person name="Walsh D.A."/>
            <person name="Denef V.J."/>
            <person name="McMahon K.D."/>
            <person name="Konstantinidis K.T."/>
            <person name="Eloe-Fadrosh E.A."/>
            <person name="Kyrpides N.C."/>
            <person name="Woyke T."/>
        </authorList>
    </citation>
    <scope>NUCLEOTIDE SEQUENCE</scope>
    <source>
        <strain evidence="2">GVMAG-S-1041349-163</strain>
    </source>
</reference>
<dbReference type="InterPro" id="IPR009078">
    <property type="entry name" value="Ferritin-like_SF"/>
</dbReference>
<dbReference type="InterPro" id="IPR012348">
    <property type="entry name" value="RNR-like"/>
</dbReference>
<dbReference type="Gene3D" id="1.10.620.20">
    <property type="entry name" value="Ribonucleotide Reductase, subunit A"/>
    <property type="match status" value="1"/>
</dbReference>
<dbReference type="CDD" id="cd01049">
    <property type="entry name" value="RNRR2"/>
    <property type="match status" value="1"/>
</dbReference>
<dbReference type="PROSITE" id="PS00368">
    <property type="entry name" value="RIBORED_SMALL"/>
    <property type="match status" value="1"/>
</dbReference>
<organism evidence="2">
    <name type="scientific">viral metagenome</name>
    <dbReference type="NCBI Taxonomy" id="1070528"/>
    <lineage>
        <taxon>unclassified sequences</taxon>
        <taxon>metagenomes</taxon>
        <taxon>organismal metagenomes</taxon>
    </lineage>
</organism>
<comment type="similarity">
    <text evidence="1">Belongs to the ribonucleoside diphosphate reductase small chain family.</text>
</comment>
<proteinExistence type="inferred from homology"/>
<dbReference type="InterPro" id="IPR030475">
    <property type="entry name" value="RNR_small_AS"/>
</dbReference>
<sequence>MALITADDVINETYIFADKNEQEKDLGMLLLIAIKQRWNDSETPFTKQDLDDFEGLNERERDTVRAVTTYFVSSDVLVANLVRTLGSELNNKTAEHFYAEQNVIEIIHSKVYAKMFLIVCGNEVTPQTAADMMNEYKSVLLKREYVSKIGLSVNIAEKITKMAFVEGIFFSISFAVIFMLQRKKVCNGFVGANKFIFKDEDLHKVFGCYVITTLLKDEISQEKIHEIAKEVYDIEYQFILEIIPFDLPALTRNDLHSYLQYCVDSMLRLLEVEPLFNVCSNPLEYMEELGKLEDLKIFEHRPKMYNIITVRPPLRARDLY</sequence>
<dbReference type="AlphaFoldDB" id="A0A6C0JR80"/>
<dbReference type="Pfam" id="PF00268">
    <property type="entry name" value="Ribonuc_red_sm"/>
    <property type="match status" value="1"/>
</dbReference>
<name>A0A6C0JR80_9ZZZZ</name>
<protein>
    <submittedName>
        <fullName evidence="2">Uncharacterized protein</fullName>
    </submittedName>
</protein>
<evidence type="ECO:0000256" key="1">
    <source>
        <dbReference type="ARBA" id="ARBA00009303"/>
    </source>
</evidence>
<dbReference type="InterPro" id="IPR033909">
    <property type="entry name" value="RNR_small"/>
</dbReference>
<evidence type="ECO:0000313" key="2">
    <source>
        <dbReference type="EMBL" id="QHU07863.1"/>
    </source>
</evidence>
<dbReference type="GO" id="GO:0009263">
    <property type="term" value="P:deoxyribonucleotide biosynthetic process"/>
    <property type="evidence" value="ECO:0007669"/>
    <property type="project" value="InterPro"/>
</dbReference>
<accession>A0A6C0JR80</accession>
<dbReference type="GO" id="GO:0016491">
    <property type="term" value="F:oxidoreductase activity"/>
    <property type="evidence" value="ECO:0007669"/>
    <property type="project" value="InterPro"/>
</dbReference>
<dbReference type="PANTHER" id="PTHR23409">
    <property type="entry name" value="RIBONUCLEOSIDE-DIPHOSPHATE REDUCTASE SMALL CHAIN"/>
    <property type="match status" value="1"/>
</dbReference>
<dbReference type="PANTHER" id="PTHR23409:SF18">
    <property type="entry name" value="RIBONUCLEOSIDE-DIPHOSPHATE REDUCTASE SUBUNIT M2"/>
    <property type="match status" value="1"/>
</dbReference>